<feature type="chain" id="PRO_5040949467" description="Protochlorophyllide reductase" evidence="3">
    <location>
        <begin position="16"/>
        <end position="389"/>
    </location>
</feature>
<protein>
    <recommendedName>
        <fullName evidence="6">Protochlorophyllide reductase</fullName>
    </recommendedName>
</protein>
<dbReference type="PANTHER" id="PTHR24320:SF148">
    <property type="entry name" value="NAD(P)-BINDING ROSSMANN-FOLD SUPERFAMILY PROTEIN"/>
    <property type="match status" value="1"/>
</dbReference>
<evidence type="ECO:0000313" key="4">
    <source>
        <dbReference type="EMBL" id="GMH87967.1"/>
    </source>
</evidence>
<dbReference type="InterPro" id="IPR036291">
    <property type="entry name" value="NAD(P)-bd_dom_sf"/>
</dbReference>
<gene>
    <name evidence="4" type="ORF">TrST_g12265</name>
</gene>
<dbReference type="AlphaFoldDB" id="A0A9W7BHW3"/>
<accession>A0A9W7BHW3</accession>
<dbReference type="Gene3D" id="3.40.50.720">
    <property type="entry name" value="NAD(P)-binding Rossmann-like Domain"/>
    <property type="match status" value="1"/>
</dbReference>
<name>A0A9W7BHW3_9STRA</name>
<comment type="caution">
    <text evidence="4">The sequence shown here is derived from an EMBL/GenBank/DDBJ whole genome shotgun (WGS) entry which is preliminary data.</text>
</comment>
<keyword evidence="3" id="KW-0732">Signal</keyword>
<dbReference type="InterPro" id="IPR002347">
    <property type="entry name" value="SDR_fam"/>
</dbReference>
<sequence length="389" mass="41432">MKSLLLASLIFCCSAFSPRIPLVRIRPRTEGYSDRLKSRLTLATKPHGTSLRASSFFEPQPTSCEGKVILITGGTSGLGRESAKRLAKAGGRVIITARDEEKGEKIVSLSKEESWNSAFPITYITMNLDDLDSIKSGVAQLTSKLAALAADSESDSDSSQLDVLMNNAGVMALPERTVTKDGFEAQLGINHLSHFALTGLIMNGGLLKPDAKVVSLSSSAHSIASARGGVDFSDIQSERGYDAWKAYGASKLCNLLFATELQRRYGGGGKITSTAVHPGVVRTDLARYIFGTSTVDTDNPDDDGNPIAKFFKKTALQALALFIKDVESGADSQVWLASGGAKKEGIDVAGKYVVDMKPVKPSDAGTGETAAQNLWKISEALTGIEYLES</sequence>
<evidence type="ECO:0000256" key="1">
    <source>
        <dbReference type="ARBA" id="ARBA00006484"/>
    </source>
</evidence>
<feature type="signal peptide" evidence="3">
    <location>
        <begin position="1"/>
        <end position="15"/>
    </location>
</feature>
<dbReference type="OrthoDB" id="157221at2759"/>
<evidence type="ECO:0000256" key="3">
    <source>
        <dbReference type="SAM" id="SignalP"/>
    </source>
</evidence>
<dbReference type="PRINTS" id="PR00081">
    <property type="entry name" value="GDHRDH"/>
</dbReference>
<proteinExistence type="inferred from homology"/>
<comment type="similarity">
    <text evidence="1">Belongs to the short-chain dehydrogenases/reductases (SDR) family.</text>
</comment>
<dbReference type="GO" id="GO:0016491">
    <property type="term" value="F:oxidoreductase activity"/>
    <property type="evidence" value="ECO:0007669"/>
    <property type="project" value="UniProtKB-KW"/>
</dbReference>
<keyword evidence="5" id="KW-1185">Reference proteome</keyword>
<keyword evidence="2" id="KW-0560">Oxidoreductase</keyword>
<reference evidence="5" key="1">
    <citation type="journal article" date="2023" name="Commun. Biol.">
        <title>Genome analysis of Parmales, the sister group of diatoms, reveals the evolutionary specialization of diatoms from phago-mixotrophs to photoautotrophs.</title>
        <authorList>
            <person name="Ban H."/>
            <person name="Sato S."/>
            <person name="Yoshikawa S."/>
            <person name="Yamada K."/>
            <person name="Nakamura Y."/>
            <person name="Ichinomiya M."/>
            <person name="Sato N."/>
            <person name="Blanc-Mathieu R."/>
            <person name="Endo H."/>
            <person name="Kuwata A."/>
            <person name="Ogata H."/>
        </authorList>
    </citation>
    <scope>NUCLEOTIDE SEQUENCE [LARGE SCALE GENOMIC DNA]</scope>
    <source>
        <strain evidence="5">NIES 3701</strain>
    </source>
</reference>
<dbReference type="EMBL" id="BRXY01000336">
    <property type="protein sequence ID" value="GMH87967.1"/>
    <property type="molecule type" value="Genomic_DNA"/>
</dbReference>
<dbReference type="PANTHER" id="PTHR24320">
    <property type="entry name" value="RETINOL DEHYDROGENASE"/>
    <property type="match status" value="1"/>
</dbReference>
<dbReference type="Pfam" id="PF00106">
    <property type="entry name" value="adh_short"/>
    <property type="match status" value="1"/>
</dbReference>
<dbReference type="SUPFAM" id="SSF51735">
    <property type="entry name" value="NAD(P)-binding Rossmann-fold domains"/>
    <property type="match status" value="1"/>
</dbReference>
<evidence type="ECO:0000256" key="2">
    <source>
        <dbReference type="ARBA" id="ARBA00023002"/>
    </source>
</evidence>
<evidence type="ECO:0000313" key="5">
    <source>
        <dbReference type="Proteomes" id="UP001165085"/>
    </source>
</evidence>
<evidence type="ECO:0008006" key="6">
    <source>
        <dbReference type="Google" id="ProtNLM"/>
    </source>
</evidence>
<organism evidence="4 5">
    <name type="scientific">Triparma strigata</name>
    <dbReference type="NCBI Taxonomy" id="1606541"/>
    <lineage>
        <taxon>Eukaryota</taxon>
        <taxon>Sar</taxon>
        <taxon>Stramenopiles</taxon>
        <taxon>Ochrophyta</taxon>
        <taxon>Bolidophyceae</taxon>
        <taxon>Parmales</taxon>
        <taxon>Triparmaceae</taxon>
        <taxon>Triparma</taxon>
    </lineage>
</organism>
<dbReference type="Proteomes" id="UP001165085">
    <property type="component" value="Unassembled WGS sequence"/>
</dbReference>